<dbReference type="EMBL" id="RAHC01000012">
    <property type="protein sequence ID" value="RUP75971.1"/>
    <property type="molecule type" value="Genomic_DNA"/>
</dbReference>
<protein>
    <submittedName>
        <fullName evidence="2">Uncharacterized protein</fullName>
    </submittedName>
</protein>
<keyword evidence="1" id="KW-1133">Transmembrane helix</keyword>
<sequence>MFFVGIYLTSLGIAIYAPTSTGASQIDFTIFALLALMYGNYASGHLNDTVLTAYYALVLWMYYLVLILFTIIFMLIVNVKAYRKTKDRQIWVKFALWFLAI</sequence>
<proteinExistence type="predicted"/>
<reference evidence="2 3" key="1">
    <citation type="journal article" date="2019" name="Genome Biol. Evol.">
        <title>Toxin and genome evolution in a Drosophila defensive symbiosis.</title>
        <authorList>
            <person name="Ballinger M.J."/>
            <person name="Gawryluk R.M."/>
            <person name="Perlman S.J."/>
        </authorList>
    </citation>
    <scope>NUCLEOTIDE SEQUENCE [LARGE SCALE GENOMIC DNA]</scope>
    <source>
        <strain evidence="3">sNeo</strain>
    </source>
</reference>
<keyword evidence="1" id="KW-0812">Transmembrane</keyword>
<keyword evidence="1" id="KW-0472">Membrane</keyword>
<dbReference type="AlphaFoldDB" id="A0A433ENS5"/>
<evidence type="ECO:0000313" key="3">
    <source>
        <dbReference type="Proteomes" id="UP000274545"/>
    </source>
</evidence>
<name>A0A433ENS5_9MOLU</name>
<evidence type="ECO:0000313" key="2">
    <source>
        <dbReference type="EMBL" id="RUP75971.1"/>
    </source>
</evidence>
<comment type="caution">
    <text evidence="2">The sequence shown here is derived from an EMBL/GenBank/DDBJ whole genome shotgun (WGS) entry which is preliminary data.</text>
</comment>
<dbReference type="Proteomes" id="UP000274545">
    <property type="component" value="Unassembled WGS sequence"/>
</dbReference>
<organism evidence="2 3">
    <name type="scientific">Spiroplasma poulsonii</name>
    <dbReference type="NCBI Taxonomy" id="2138"/>
    <lineage>
        <taxon>Bacteria</taxon>
        <taxon>Bacillati</taxon>
        <taxon>Mycoplasmatota</taxon>
        <taxon>Mollicutes</taxon>
        <taxon>Entomoplasmatales</taxon>
        <taxon>Spiroplasmataceae</taxon>
        <taxon>Spiroplasma</taxon>
    </lineage>
</organism>
<evidence type="ECO:0000256" key="1">
    <source>
        <dbReference type="SAM" id="Phobius"/>
    </source>
</evidence>
<feature type="transmembrane region" description="Helical" evidence="1">
    <location>
        <begin position="53"/>
        <end position="79"/>
    </location>
</feature>
<accession>A0A433ENS5</accession>
<gene>
    <name evidence="2" type="ORF">D6D54_07350</name>
</gene>